<comment type="caution">
    <text evidence="9">The sequence shown here is derived from an EMBL/GenBank/DDBJ whole genome shotgun (WGS) entry which is preliminary data.</text>
</comment>
<sequence>MTNGADGGAGGGQGRLAARPADGPSSLATADRRRIGNRVIALLAVAAIVALALLPFVSIAPNRIVSGTPAMLWKAAAAPLSLAVAVELAALLGLSLIKPTRTAAALAAVTGALLLVTLVLAAGSSGLLAIAATGAKGTRTGLGAGFWIAVIAAALAVSDALGRLRLGTAARFAAGLALALAVAAIAWSGALDQLSIVREYLTRRDGFTAELARHIALVFGALLPAIAIGGALGALVLRRRTLRGPVFATLNVIQTVPSIALFGLLIGPLTGLSEAWPFLREIGIRGIGYAPAVIALTLYGLLPVARSTEAAFLAVPPAVVDAARGMGMTGGQILRNVSLPLALPILLSGLRIVTIQLIGLAVVAALIGAGGLGTFVFQGLGQTATDLVLLGALSAIGLALLADGLLRSLTAALTGKGITP</sequence>
<evidence type="ECO:0000256" key="2">
    <source>
        <dbReference type="ARBA" id="ARBA00022448"/>
    </source>
</evidence>
<gene>
    <name evidence="9" type="ORF">F0357_13015</name>
</gene>
<name>A0A6A7Y350_9HYPH</name>
<dbReference type="GO" id="GO:0031460">
    <property type="term" value="P:glycine betaine transport"/>
    <property type="evidence" value="ECO:0007669"/>
    <property type="project" value="TreeGrafter"/>
</dbReference>
<dbReference type="InterPro" id="IPR035906">
    <property type="entry name" value="MetI-like_sf"/>
</dbReference>
<dbReference type="RefSeq" id="WP_153482346.1">
    <property type="nucleotide sequence ID" value="NZ_VWNA01000001.1"/>
</dbReference>
<feature type="transmembrane region" description="Helical" evidence="6">
    <location>
        <begin position="211"/>
        <end position="237"/>
    </location>
</feature>
<organism evidence="9 10">
    <name type="scientific">Segnochrobactrum spirostomi</name>
    <dbReference type="NCBI Taxonomy" id="2608987"/>
    <lineage>
        <taxon>Bacteria</taxon>
        <taxon>Pseudomonadati</taxon>
        <taxon>Pseudomonadota</taxon>
        <taxon>Alphaproteobacteria</taxon>
        <taxon>Hyphomicrobiales</taxon>
        <taxon>Segnochrobactraceae</taxon>
        <taxon>Segnochrobactrum</taxon>
    </lineage>
</organism>
<dbReference type="CDD" id="cd06261">
    <property type="entry name" value="TM_PBP2"/>
    <property type="match status" value="1"/>
</dbReference>
<evidence type="ECO:0000259" key="8">
    <source>
        <dbReference type="PROSITE" id="PS50928"/>
    </source>
</evidence>
<feature type="transmembrane region" description="Helical" evidence="6">
    <location>
        <begin position="357"/>
        <end position="381"/>
    </location>
</feature>
<feature type="transmembrane region" description="Helical" evidence="6">
    <location>
        <begin position="282"/>
        <end position="302"/>
    </location>
</feature>
<dbReference type="Proteomes" id="UP000332515">
    <property type="component" value="Unassembled WGS sequence"/>
</dbReference>
<evidence type="ECO:0000256" key="7">
    <source>
        <dbReference type="SAM" id="MobiDB-lite"/>
    </source>
</evidence>
<dbReference type="SUPFAM" id="SSF161098">
    <property type="entry name" value="MetI-like"/>
    <property type="match status" value="1"/>
</dbReference>
<dbReference type="GO" id="GO:0055085">
    <property type="term" value="P:transmembrane transport"/>
    <property type="evidence" value="ECO:0007669"/>
    <property type="project" value="InterPro"/>
</dbReference>
<dbReference type="InterPro" id="IPR000515">
    <property type="entry name" value="MetI-like"/>
</dbReference>
<comment type="subcellular location">
    <subcellularLocation>
        <location evidence="1 6">Cell membrane</location>
        <topology evidence="1 6">Multi-pass membrane protein</topology>
    </subcellularLocation>
</comment>
<evidence type="ECO:0000256" key="3">
    <source>
        <dbReference type="ARBA" id="ARBA00022692"/>
    </source>
</evidence>
<dbReference type="Pfam" id="PF00528">
    <property type="entry name" value="BPD_transp_1"/>
    <property type="match status" value="1"/>
</dbReference>
<feature type="transmembrane region" description="Helical" evidence="6">
    <location>
        <begin position="104"/>
        <end position="132"/>
    </location>
</feature>
<dbReference type="EMBL" id="VWNA01000001">
    <property type="protein sequence ID" value="MQT13540.1"/>
    <property type="molecule type" value="Genomic_DNA"/>
</dbReference>
<accession>A0A6A7Y350</accession>
<evidence type="ECO:0000256" key="1">
    <source>
        <dbReference type="ARBA" id="ARBA00004651"/>
    </source>
</evidence>
<dbReference type="InterPro" id="IPR051204">
    <property type="entry name" value="ABC_transp_perm/SBD"/>
</dbReference>
<dbReference type="GO" id="GO:0005886">
    <property type="term" value="C:plasma membrane"/>
    <property type="evidence" value="ECO:0007669"/>
    <property type="project" value="UniProtKB-SubCell"/>
</dbReference>
<evidence type="ECO:0000313" key="9">
    <source>
        <dbReference type="EMBL" id="MQT13540.1"/>
    </source>
</evidence>
<protein>
    <submittedName>
        <fullName evidence="9">ABC transporter permease</fullName>
    </submittedName>
</protein>
<proteinExistence type="inferred from homology"/>
<evidence type="ECO:0000256" key="6">
    <source>
        <dbReference type="RuleBase" id="RU363032"/>
    </source>
</evidence>
<feature type="transmembrane region" description="Helical" evidence="6">
    <location>
        <begin position="387"/>
        <end position="406"/>
    </location>
</feature>
<dbReference type="PANTHER" id="PTHR30177:SF30">
    <property type="entry name" value="GLYCINE BETAINE UPTAKE SYSTEM PERMEASE PROTEIN YEHY"/>
    <property type="match status" value="1"/>
</dbReference>
<feature type="region of interest" description="Disordered" evidence="7">
    <location>
        <begin position="1"/>
        <end position="25"/>
    </location>
</feature>
<keyword evidence="2 6" id="KW-0813">Transport</keyword>
<dbReference type="Gene3D" id="1.10.3720.10">
    <property type="entry name" value="MetI-like"/>
    <property type="match status" value="1"/>
</dbReference>
<feature type="domain" description="ABC transmembrane type-1" evidence="8">
    <location>
        <begin position="211"/>
        <end position="411"/>
    </location>
</feature>
<feature type="transmembrane region" description="Helical" evidence="6">
    <location>
        <begin position="39"/>
        <end position="60"/>
    </location>
</feature>
<dbReference type="PROSITE" id="PS50928">
    <property type="entry name" value="ABC_TM1"/>
    <property type="match status" value="1"/>
</dbReference>
<comment type="similarity">
    <text evidence="6">Belongs to the binding-protein-dependent transport system permease family.</text>
</comment>
<reference evidence="9 10" key="1">
    <citation type="submission" date="2019-09" db="EMBL/GenBank/DDBJ databases">
        <title>Segnochrobactrum spirostomi gen. nov., sp. nov., isolated from the ciliate Spirostomum cf. yagiui and description of a novel family, Segnochrobactraceae fam. nov. within the order Rhizobiales of the class Alphaproteobacteria.</title>
        <authorList>
            <person name="Akter S."/>
            <person name="Shazib S.U.A."/>
            <person name="Shin M.K."/>
        </authorList>
    </citation>
    <scope>NUCLEOTIDE SEQUENCE [LARGE SCALE GENOMIC DNA]</scope>
    <source>
        <strain evidence="9 10">Sp-1</strain>
    </source>
</reference>
<keyword evidence="10" id="KW-1185">Reference proteome</keyword>
<evidence type="ECO:0000256" key="4">
    <source>
        <dbReference type="ARBA" id="ARBA00022989"/>
    </source>
</evidence>
<dbReference type="PANTHER" id="PTHR30177">
    <property type="entry name" value="GLYCINE BETAINE/L-PROLINE TRANSPORT SYSTEM PERMEASE PROTEIN PROW"/>
    <property type="match status" value="1"/>
</dbReference>
<feature type="transmembrane region" description="Helical" evidence="6">
    <location>
        <begin position="249"/>
        <end position="270"/>
    </location>
</feature>
<evidence type="ECO:0000256" key="5">
    <source>
        <dbReference type="ARBA" id="ARBA00023136"/>
    </source>
</evidence>
<feature type="transmembrane region" description="Helical" evidence="6">
    <location>
        <begin position="169"/>
        <end position="191"/>
    </location>
</feature>
<keyword evidence="5 6" id="KW-0472">Membrane</keyword>
<keyword evidence="3 6" id="KW-0812">Transmembrane</keyword>
<dbReference type="AlphaFoldDB" id="A0A6A7Y350"/>
<feature type="transmembrane region" description="Helical" evidence="6">
    <location>
        <begin position="144"/>
        <end position="162"/>
    </location>
</feature>
<evidence type="ECO:0000313" key="10">
    <source>
        <dbReference type="Proteomes" id="UP000332515"/>
    </source>
</evidence>
<feature type="compositionally biased region" description="Gly residues" evidence="7">
    <location>
        <begin position="1"/>
        <end position="14"/>
    </location>
</feature>
<keyword evidence="4 6" id="KW-1133">Transmembrane helix</keyword>
<feature type="transmembrane region" description="Helical" evidence="6">
    <location>
        <begin position="72"/>
        <end position="97"/>
    </location>
</feature>